<dbReference type="OMA" id="GMHKGRV"/>
<dbReference type="AlphaFoldDB" id="A0A1S3X797"/>
<protein>
    <submittedName>
        <fullName evidence="2">Uncharacterized protein</fullName>
    </submittedName>
</protein>
<reference evidence="2" key="1">
    <citation type="submission" date="2025-08" db="UniProtKB">
        <authorList>
            <consortium name="RefSeq"/>
        </authorList>
    </citation>
    <scope>IDENTIFICATION</scope>
</reference>
<dbReference type="SMR" id="A0A1S3X797"/>
<accession>A0A1S3X797</accession>
<evidence type="ECO:0000256" key="1">
    <source>
        <dbReference type="SAM" id="MobiDB-lite"/>
    </source>
</evidence>
<proteinExistence type="predicted"/>
<sequence>MDMWIRAASGMHKGRVYGLGSEFSLGRRTSGLVGSYFLSYCSVDLDEFEQLNRKVAKITKLYLQERAAKEDEATRRDEEDRLREEEMRRKDDALRLVTSDVKSLKSQINSLLESGAFHVPRSPASDDN</sequence>
<gene>
    <name evidence="2" type="primary">LOC107762080</name>
</gene>
<organism evidence="2">
    <name type="scientific">Nicotiana tabacum</name>
    <name type="common">Common tobacco</name>
    <dbReference type="NCBI Taxonomy" id="4097"/>
    <lineage>
        <taxon>Eukaryota</taxon>
        <taxon>Viridiplantae</taxon>
        <taxon>Streptophyta</taxon>
        <taxon>Embryophyta</taxon>
        <taxon>Tracheophyta</taxon>
        <taxon>Spermatophyta</taxon>
        <taxon>Magnoliopsida</taxon>
        <taxon>eudicotyledons</taxon>
        <taxon>Gunneridae</taxon>
        <taxon>Pentapetalae</taxon>
        <taxon>asterids</taxon>
        <taxon>lamiids</taxon>
        <taxon>Solanales</taxon>
        <taxon>Solanaceae</taxon>
        <taxon>Nicotianoideae</taxon>
        <taxon>Nicotianeae</taxon>
        <taxon>Nicotiana</taxon>
    </lineage>
</organism>
<dbReference type="KEGG" id="nta:107762080"/>
<evidence type="ECO:0000313" key="2">
    <source>
        <dbReference type="RefSeq" id="XP_016435885.1"/>
    </source>
</evidence>
<feature type="region of interest" description="Disordered" evidence="1">
    <location>
        <begin position="68"/>
        <end position="89"/>
    </location>
</feature>
<dbReference type="PaxDb" id="4097-A0A1S3X797"/>
<dbReference type="RefSeq" id="XP_016435885.1">
    <property type="nucleotide sequence ID" value="XM_016580399.1"/>
</dbReference>
<name>A0A1S3X797_TOBAC</name>
<dbReference type="OrthoDB" id="1304715at2759"/>